<sequence length="272" mass="31894">MLPKNKTLINQVKNNKISNQYLLYGENLNEINYDAEALIYNLLVSNSNLKLKFDRDKLSDLLVIEPEKNSITIDKIRDISKFVSTKPFESNNKVVLIKQADLMRTEASNALLKNLEEPKPFVYFILLTDNKNKLLKTIISRCQVINYLSEKENEKFDYTIALDILDKSMGQNLLTMLDSKEYLSDFQKDTDVLFDFLMEFYSSFLKFVKTKDESSLNKDFVKLYKKYPKANERIIVDTLDKIESARGYFKVNANFEFSMEELLLYIMEENYA</sequence>
<dbReference type="Proteomes" id="UP000215413">
    <property type="component" value="Unassembled WGS sequence"/>
</dbReference>
<dbReference type="RefSeq" id="WP_094205996.1">
    <property type="nucleotide sequence ID" value="NZ_NDYC01000029.1"/>
</dbReference>
<dbReference type="AlphaFoldDB" id="A0A233V3J3"/>
<dbReference type="PANTHER" id="PTHR11669">
    <property type="entry name" value="REPLICATION FACTOR C / DNA POLYMERASE III GAMMA-TAU SUBUNIT"/>
    <property type="match status" value="1"/>
</dbReference>
<dbReference type="Gene3D" id="3.40.50.300">
    <property type="entry name" value="P-loop containing nucleotide triphosphate hydrolases"/>
    <property type="match status" value="1"/>
</dbReference>
<reference evidence="2" key="1">
    <citation type="submission" date="2017-04" db="EMBL/GenBank/DDBJ databases">
        <title>Finegoldia magna isolated from orthopedic joint implant-associated infections.</title>
        <authorList>
            <person name="Bjorklund S."/>
            <person name="Bruggemann H."/>
            <person name="Jensen A."/>
            <person name="Hellmark B."/>
            <person name="Soderquist B."/>
        </authorList>
    </citation>
    <scope>NUCLEOTIDE SEQUENCE [LARGE SCALE GENOMIC DNA]</scope>
    <source>
        <strain evidence="2">CCUG 54800</strain>
    </source>
</reference>
<dbReference type="InterPro" id="IPR050238">
    <property type="entry name" value="DNA_Rep/Repair_Clamp_Loader"/>
</dbReference>
<dbReference type="Pfam" id="PF13177">
    <property type="entry name" value="DNA_pol3_delta2"/>
    <property type="match status" value="1"/>
</dbReference>
<organism evidence="1 2">
    <name type="scientific">Finegoldia magna</name>
    <name type="common">Peptostreptococcus magnus</name>
    <dbReference type="NCBI Taxonomy" id="1260"/>
    <lineage>
        <taxon>Bacteria</taxon>
        <taxon>Bacillati</taxon>
        <taxon>Bacillota</taxon>
        <taxon>Tissierellia</taxon>
        <taxon>Tissierellales</taxon>
        <taxon>Peptoniphilaceae</taxon>
        <taxon>Finegoldia</taxon>
    </lineage>
</organism>
<proteinExistence type="predicted"/>
<dbReference type="InterPro" id="IPR027417">
    <property type="entry name" value="P-loop_NTPase"/>
</dbReference>
<dbReference type="PANTHER" id="PTHR11669:SF8">
    <property type="entry name" value="DNA POLYMERASE III SUBUNIT DELTA"/>
    <property type="match status" value="1"/>
</dbReference>
<comment type="caution">
    <text evidence="1">The sequence shown here is derived from an EMBL/GenBank/DDBJ whole genome shotgun (WGS) entry which is preliminary data.</text>
</comment>
<name>A0A233V3J3_FINMA</name>
<evidence type="ECO:0000313" key="2">
    <source>
        <dbReference type="Proteomes" id="UP000215413"/>
    </source>
</evidence>
<dbReference type="EMBL" id="NDYC01000029">
    <property type="protein sequence ID" value="OXZ26980.1"/>
    <property type="molecule type" value="Genomic_DNA"/>
</dbReference>
<dbReference type="SUPFAM" id="SSF52540">
    <property type="entry name" value="P-loop containing nucleoside triphosphate hydrolases"/>
    <property type="match status" value="1"/>
</dbReference>
<gene>
    <name evidence="1" type="ORF">B9N49_06285</name>
</gene>
<protein>
    <submittedName>
        <fullName evidence="1">DNA polymerase III subunit delta</fullName>
    </submittedName>
</protein>
<dbReference type="GO" id="GO:0006261">
    <property type="term" value="P:DNA-templated DNA replication"/>
    <property type="evidence" value="ECO:0007669"/>
    <property type="project" value="TreeGrafter"/>
</dbReference>
<evidence type="ECO:0000313" key="1">
    <source>
        <dbReference type="EMBL" id="OXZ26980.1"/>
    </source>
</evidence>
<accession>A0A233V3J3</accession>